<name>A0A850TCU8_9BACT</name>
<evidence type="ECO:0000313" key="2">
    <source>
        <dbReference type="EMBL" id="NWH06087.1"/>
    </source>
</evidence>
<keyword evidence="3" id="KW-1185">Reference proteome</keyword>
<proteinExistence type="predicted"/>
<feature type="compositionally biased region" description="Basic residues" evidence="1">
    <location>
        <begin position="17"/>
        <end position="31"/>
    </location>
</feature>
<accession>A0A850TCU8</accession>
<dbReference type="EMBL" id="JACADJ010000058">
    <property type="protein sequence ID" value="NWH06087.1"/>
    <property type="molecule type" value="Genomic_DNA"/>
</dbReference>
<feature type="region of interest" description="Disordered" evidence="1">
    <location>
        <begin position="1"/>
        <end position="54"/>
    </location>
</feature>
<reference evidence="2 3" key="1">
    <citation type="submission" date="2020-06" db="EMBL/GenBank/DDBJ databases">
        <title>High-quality draft genome of sulfate reducer Desulfobacter latus type strain AcrS2 isolated from marine sediment.</title>
        <authorList>
            <person name="Hoppe M."/>
            <person name="Larsen C.K."/>
            <person name="Marshall I.P.G."/>
            <person name="Schramm A."/>
            <person name="Marietou A.G."/>
        </authorList>
    </citation>
    <scope>NUCLEOTIDE SEQUENCE [LARGE SCALE GENOMIC DNA]</scope>
    <source>
        <strain evidence="2 3">AcRS2</strain>
    </source>
</reference>
<protein>
    <submittedName>
        <fullName evidence="2">Uncharacterized protein</fullName>
    </submittedName>
</protein>
<gene>
    <name evidence="2" type="ORF">HXW94_14015</name>
</gene>
<feature type="compositionally biased region" description="Acidic residues" evidence="1">
    <location>
        <begin position="40"/>
        <end position="54"/>
    </location>
</feature>
<dbReference type="AlphaFoldDB" id="A0A850TCU8"/>
<organism evidence="2 3">
    <name type="scientific">Desulfobacter latus</name>
    <dbReference type="NCBI Taxonomy" id="2292"/>
    <lineage>
        <taxon>Bacteria</taxon>
        <taxon>Pseudomonadati</taxon>
        <taxon>Thermodesulfobacteriota</taxon>
        <taxon>Desulfobacteria</taxon>
        <taxon>Desulfobacterales</taxon>
        <taxon>Desulfobacteraceae</taxon>
        <taxon>Desulfobacter</taxon>
    </lineage>
</organism>
<comment type="caution">
    <text evidence="2">The sequence shown here is derived from an EMBL/GenBank/DDBJ whole genome shotgun (WGS) entry which is preliminary data.</text>
</comment>
<sequence>MAARNQYSWEKRQKELNKKKKKEEKLKRKAEKKNQIDTGTDLEEVQSDQPELQE</sequence>
<dbReference type="Proteomes" id="UP000553343">
    <property type="component" value="Unassembled WGS sequence"/>
</dbReference>
<evidence type="ECO:0000313" key="3">
    <source>
        <dbReference type="Proteomes" id="UP000553343"/>
    </source>
</evidence>
<dbReference type="RefSeq" id="WP_178367541.1">
    <property type="nucleotide sequence ID" value="NZ_JACADJ010000058.1"/>
</dbReference>
<evidence type="ECO:0000256" key="1">
    <source>
        <dbReference type="SAM" id="MobiDB-lite"/>
    </source>
</evidence>